<reference evidence="3" key="1">
    <citation type="submission" date="2017-02" db="UniProtKB">
        <authorList>
            <consortium name="WormBaseParasite"/>
        </authorList>
    </citation>
    <scope>IDENTIFICATION</scope>
</reference>
<dbReference type="WBParaSite" id="ALUE_0000293101-mRNA-1">
    <property type="protein sequence ID" value="ALUE_0000293101-mRNA-1"/>
    <property type="gene ID" value="ALUE_0000293101"/>
</dbReference>
<organism evidence="2 3">
    <name type="scientific">Ascaris lumbricoides</name>
    <name type="common">Giant roundworm</name>
    <dbReference type="NCBI Taxonomy" id="6252"/>
    <lineage>
        <taxon>Eukaryota</taxon>
        <taxon>Metazoa</taxon>
        <taxon>Ecdysozoa</taxon>
        <taxon>Nematoda</taxon>
        <taxon>Chromadorea</taxon>
        <taxon>Rhabditida</taxon>
        <taxon>Spirurina</taxon>
        <taxon>Ascaridomorpha</taxon>
        <taxon>Ascaridoidea</taxon>
        <taxon>Ascarididae</taxon>
        <taxon>Ascaris</taxon>
    </lineage>
</organism>
<dbReference type="AlphaFoldDB" id="A0A0M3HMW1"/>
<dbReference type="Proteomes" id="UP000036681">
    <property type="component" value="Unplaced"/>
</dbReference>
<evidence type="ECO:0000256" key="1">
    <source>
        <dbReference type="SAM" id="MobiDB-lite"/>
    </source>
</evidence>
<evidence type="ECO:0000313" key="3">
    <source>
        <dbReference type="WBParaSite" id="ALUE_0000293101-mRNA-1"/>
    </source>
</evidence>
<name>A0A0M3HMW1_ASCLU</name>
<evidence type="ECO:0000313" key="2">
    <source>
        <dbReference type="Proteomes" id="UP000036681"/>
    </source>
</evidence>
<feature type="compositionally biased region" description="Basic and acidic residues" evidence="1">
    <location>
        <begin position="1"/>
        <end position="18"/>
    </location>
</feature>
<keyword evidence="2" id="KW-1185">Reference proteome</keyword>
<feature type="region of interest" description="Disordered" evidence="1">
    <location>
        <begin position="1"/>
        <end position="53"/>
    </location>
</feature>
<feature type="compositionally biased region" description="Polar residues" evidence="1">
    <location>
        <begin position="21"/>
        <end position="33"/>
    </location>
</feature>
<sequence length="77" mass="8281">MKLAEEAGGKQHSARSEEGSNDSMPHVQSTSSMIHALVGGKESQVASPRHDDEAVDEELAAMFGVCRSSSLFISRFM</sequence>
<protein>
    <submittedName>
        <fullName evidence="3">Uncharacterized protein</fullName>
    </submittedName>
</protein>
<accession>A0A0M3HMW1</accession>
<proteinExistence type="predicted"/>